<feature type="compositionally biased region" description="Polar residues" evidence="2">
    <location>
        <begin position="82"/>
        <end position="94"/>
    </location>
</feature>
<feature type="compositionally biased region" description="Low complexity" evidence="2">
    <location>
        <begin position="521"/>
        <end position="535"/>
    </location>
</feature>
<reference evidence="4" key="1">
    <citation type="journal article" date="2018" name="Nat. Microbiol.">
        <title>Leveraging single-cell genomics to expand the fungal tree of life.</title>
        <authorList>
            <person name="Ahrendt S.R."/>
            <person name="Quandt C.A."/>
            <person name="Ciobanu D."/>
            <person name="Clum A."/>
            <person name="Salamov A."/>
            <person name="Andreopoulos B."/>
            <person name="Cheng J.F."/>
            <person name="Woyke T."/>
            <person name="Pelin A."/>
            <person name="Henrissat B."/>
            <person name="Reynolds N.K."/>
            <person name="Benny G.L."/>
            <person name="Smith M.E."/>
            <person name="James T.Y."/>
            <person name="Grigoriev I.V."/>
        </authorList>
    </citation>
    <scope>NUCLEOTIDE SEQUENCE [LARGE SCALE GENOMIC DNA]</scope>
</reference>
<evidence type="ECO:0000256" key="2">
    <source>
        <dbReference type="SAM" id="MobiDB-lite"/>
    </source>
</evidence>
<gene>
    <name evidence="3" type="ORF">BDK51DRAFT_49713</name>
</gene>
<accession>A0A4P9WHH0</accession>
<keyword evidence="1" id="KW-0677">Repeat</keyword>
<dbReference type="PANTHER" id="PTHR47936">
    <property type="entry name" value="PPR_LONG DOMAIN-CONTAINING PROTEIN"/>
    <property type="match status" value="1"/>
</dbReference>
<protein>
    <recommendedName>
        <fullName evidence="5">Pentacotripeptide-repeat region of PRORP domain-containing protein</fullName>
    </recommendedName>
</protein>
<dbReference type="InterPro" id="IPR011990">
    <property type="entry name" value="TPR-like_helical_dom_sf"/>
</dbReference>
<dbReference type="EMBL" id="KZ994742">
    <property type="protein sequence ID" value="RKO92184.1"/>
    <property type="molecule type" value="Genomic_DNA"/>
</dbReference>
<dbReference type="Gene3D" id="1.25.40.10">
    <property type="entry name" value="Tetratricopeptide repeat domain"/>
    <property type="match status" value="1"/>
</dbReference>
<evidence type="ECO:0000313" key="3">
    <source>
        <dbReference type="EMBL" id="RKO92184.1"/>
    </source>
</evidence>
<dbReference type="AlphaFoldDB" id="A0A4P9WHH0"/>
<feature type="compositionally biased region" description="Polar residues" evidence="2">
    <location>
        <begin position="774"/>
        <end position="784"/>
    </location>
</feature>
<dbReference type="PANTHER" id="PTHR47936:SF1">
    <property type="entry name" value="PENTATRICOPEPTIDE REPEAT-CONTAINING PROTEIN GUN1, CHLOROPLASTIC"/>
    <property type="match status" value="1"/>
</dbReference>
<keyword evidence="4" id="KW-1185">Reference proteome</keyword>
<proteinExistence type="predicted"/>
<evidence type="ECO:0008006" key="5">
    <source>
        <dbReference type="Google" id="ProtNLM"/>
    </source>
</evidence>
<feature type="compositionally biased region" description="Low complexity" evidence="2">
    <location>
        <begin position="743"/>
        <end position="771"/>
    </location>
</feature>
<evidence type="ECO:0000313" key="4">
    <source>
        <dbReference type="Proteomes" id="UP000269721"/>
    </source>
</evidence>
<feature type="region of interest" description="Disordered" evidence="2">
    <location>
        <begin position="738"/>
        <end position="784"/>
    </location>
</feature>
<feature type="region of interest" description="Disordered" evidence="2">
    <location>
        <begin position="506"/>
        <end position="549"/>
    </location>
</feature>
<dbReference type="Proteomes" id="UP000269721">
    <property type="component" value="Unassembled WGS sequence"/>
</dbReference>
<feature type="region of interest" description="Disordered" evidence="2">
    <location>
        <begin position="80"/>
        <end position="127"/>
    </location>
</feature>
<name>A0A4P9WHH0_9FUNG</name>
<sequence length="784" mass="84900">MGVFNPDSSGERIRHRKKAASRSLLNPLASLGLGMDMGRVSAWDMSRLPHERTRSFNAMFPQAYRAVAFSSRRFSHPLAVPSASTPSLLSRQKTSAPSPPPAAPRTRHDPDPFSNHPGHHEPVPAWDVDGLANVGEKAQQRLESSAAPPTRPSRPDTFRAAVAAKDHRRLHDLFWEMAKKSPALLSSLTLSEVNAVLFAISVPRALPKAGDEARVQALDAILRVVEKTRAAVPIRNEQEGGMEGKVNEIGEWAKGASAGFGDADTRRAMVRVFAQGPCERGRLRRVVEELEAMCGGAHGVDRETRIAIMAAFGRAGDFGEAVRRFQELIGERAETLVGNTLLDALCRTNVEAKIIDTFESMKTYGPPPDAETYRSVVGFYMQRKRHDRVVELWYECIARGIDQANALRVIGISAALAMLEVGQPNQFDRILGALAQEKMPDSNLHGLQIIAAEKRADVEEVWRLLPELLKGKRKVPLAAWKALARVVGPISASAVLKTNSAEKEKALAARESTSSLAVGHPPDSTSTPADASAASPPAPGQVPSSIDSSRARNFENLMVRLGLSRNAMKHPVGEHLVRGYIALGDTESALAIARAKIPERWLTKSYSAIVRHILSQTPSPTPFQASTIAPSTPPPPLPAILSLLDEMPRALVSPESVYAESIWLLTERGDLPAVMTLLSRLETLNSHIVECARRSLVNLSAAHHVDLDEDAKVDPASREGSVAQCRRALAEALNRFEKLHSNPPRSSPSSGCDSDADSAAPVADGAPVPASWETVLNETSSTPY</sequence>
<organism evidence="3 4">
    <name type="scientific">Blyttiomyces helicus</name>
    <dbReference type="NCBI Taxonomy" id="388810"/>
    <lineage>
        <taxon>Eukaryota</taxon>
        <taxon>Fungi</taxon>
        <taxon>Fungi incertae sedis</taxon>
        <taxon>Chytridiomycota</taxon>
        <taxon>Chytridiomycota incertae sedis</taxon>
        <taxon>Chytridiomycetes</taxon>
        <taxon>Chytridiomycetes incertae sedis</taxon>
        <taxon>Blyttiomyces</taxon>
    </lineage>
</organism>
<evidence type="ECO:0000256" key="1">
    <source>
        <dbReference type="ARBA" id="ARBA00022737"/>
    </source>
</evidence>